<evidence type="ECO:0000313" key="4">
    <source>
        <dbReference type="EMBL" id="CBK40828.1"/>
    </source>
</evidence>
<dbReference type="EMBL" id="FP929003">
    <property type="protein sequence ID" value="CBK40828.1"/>
    <property type="molecule type" value="Genomic_DNA"/>
</dbReference>
<keyword evidence="1 4" id="KW-0808">Transferase</keyword>
<dbReference type="InterPro" id="IPR050832">
    <property type="entry name" value="Bact_Acetyltransf"/>
</dbReference>
<evidence type="ECO:0000313" key="5">
    <source>
        <dbReference type="Proteomes" id="UP000001660"/>
    </source>
</evidence>
<dbReference type="InterPro" id="IPR000182">
    <property type="entry name" value="GNAT_dom"/>
</dbReference>
<dbReference type="KEGG" id="nde:NIDE1068"/>
<dbReference type="GO" id="GO:0016747">
    <property type="term" value="F:acyltransferase activity, transferring groups other than amino-acyl groups"/>
    <property type="evidence" value="ECO:0007669"/>
    <property type="project" value="InterPro"/>
</dbReference>
<keyword evidence="2 4" id="KW-0012">Acyltransferase</keyword>
<evidence type="ECO:0000259" key="3">
    <source>
        <dbReference type="PROSITE" id="PS51186"/>
    </source>
</evidence>
<dbReference type="PROSITE" id="PS51186">
    <property type="entry name" value="GNAT"/>
    <property type="match status" value="1"/>
</dbReference>
<dbReference type="STRING" id="330214.NIDE1068"/>
<evidence type="ECO:0000256" key="2">
    <source>
        <dbReference type="ARBA" id="ARBA00023315"/>
    </source>
</evidence>
<dbReference type="Gene3D" id="3.40.630.30">
    <property type="match status" value="1"/>
</dbReference>
<gene>
    <name evidence="4" type="ORF">NIDE1068</name>
</gene>
<dbReference type="CDD" id="cd04301">
    <property type="entry name" value="NAT_SF"/>
    <property type="match status" value="1"/>
</dbReference>
<dbReference type="EC" id="2.3.1.-" evidence="4"/>
<dbReference type="eggNOG" id="COG0456">
    <property type="taxonomic scope" value="Bacteria"/>
</dbReference>
<sequence length="150" mass="16458">MTHTIRQATVDDVEQLVPLFDAYRQFYGRTSDVAAARTFLLARFASRESTLFIAHQGEMAIGFAQLYPSFSSVSLARIFILNDLFVQEQARRTGVASSLLSAAATFAVSLGAVRLSLSTALTNDAAQALYRSAGWNRDEQFSVYHLALAV</sequence>
<dbReference type="AlphaFoldDB" id="D8PC69"/>
<reference evidence="4 5" key="1">
    <citation type="journal article" date="2010" name="Proc. Natl. Acad. Sci. U.S.A.">
        <title>A Nitrospira metagenome illuminates the physiology and evolution of globally important nitrite-oxidizing bacteria.</title>
        <authorList>
            <person name="Lucker S."/>
            <person name="Wagner M."/>
            <person name="Maixner F."/>
            <person name="Pelletier E."/>
            <person name="Koch H."/>
            <person name="Vacherie B."/>
            <person name="Rattei T."/>
            <person name="Sinninghe Damste J."/>
            <person name="Spieck E."/>
            <person name="Le Paslier D."/>
            <person name="Daims H."/>
        </authorList>
    </citation>
    <scope>NUCLEOTIDE SEQUENCE [LARGE SCALE GENOMIC DNA]</scope>
</reference>
<dbReference type="OrthoDB" id="9792929at2"/>
<keyword evidence="5" id="KW-1185">Reference proteome</keyword>
<dbReference type="InterPro" id="IPR016181">
    <property type="entry name" value="Acyl_CoA_acyltransferase"/>
</dbReference>
<evidence type="ECO:0000256" key="1">
    <source>
        <dbReference type="ARBA" id="ARBA00022679"/>
    </source>
</evidence>
<dbReference type="HOGENOM" id="CLU_013985_34_9_0"/>
<dbReference type="Pfam" id="PF00583">
    <property type="entry name" value="Acetyltransf_1"/>
    <property type="match status" value="1"/>
</dbReference>
<accession>D8PC69</accession>
<organism evidence="4 5">
    <name type="scientific">Nitrospira defluvii</name>
    <dbReference type="NCBI Taxonomy" id="330214"/>
    <lineage>
        <taxon>Bacteria</taxon>
        <taxon>Pseudomonadati</taxon>
        <taxon>Nitrospirota</taxon>
        <taxon>Nitrospiria</taxon>
        <taxon>Nitrospirales</taxon>
        <taxon>Nitrospiraceae</taxon>
        <taxon>Nitrospira</taxon>
    </lineage>
</organism>
<dbReference type="SUPFAM" id="SSF55729">
    <property type="entry name" value="Acyl-CoA N-acyltransferases (Nat)"/>
    <property type="match status" value="1"/>
</dbReference>
<dbReference type="Proteomes" id="UP000001660">
    <property type="component" value="Chromosome"/>
</dbReference>
<name>D8PC69_9BACT</name>
<proteinExistence type="predicted"/>
<dbReference type="PANTHER" id="PTHR43877:SF2">
    <property type="entry name" value="AMINOALKYLPHOSPHONATE N-ACETYLTRANSFERASE-RELATED"/>
    <property type="match status" value="1"/>
</dbReference>
<feature type="domain" description="N-acetyltransferase" evidence="3">
    <location>
        <begin position="3"/>
        <end position="150"/>
    </location>
</feature>
<dbReference type="PANTHER" id="PTHR43877">
    <property type="entry name" value="AMINOALKYLPHOSPHONATE N-ACETYLTRANSFERASE-RELATED-RELATED"/>
    <property type="match status" value="1"/>
</dbReference>
<protein>
    <submittedName>
        <fullName evidence="4">Acetyltransferase, GNAT family</fullName>
        <ecNumber evidence="4">2.3.1.-</ecNumber>
    </submittedName>
</protein>